<dbReference type="OrthoDB" id="9805185at2"/>
<dbReference type="PANTHER" id="PTHR30390">
    <property type="entry name" value="SEDOHEPTULOSE 7-PHOSPHATE ISOMERASE / DNAA INITIATOR-ASSOCIATING FACTOR FOR REPLICATION INITIATION"/>
    <property type="match status" value="1"/>
</dbReference>
<accession>A0A1W5ZT46</accession>
<evidence type="ECO:0000256" key="1">
    <source>
        <dbReference type="HAMAP-Rule" id="MF_01240"/>
    </source>
</evidence>
<proteinExistence type="inferred from homology"/>
<dbReference type="CDD" id="cd05013">
    <property type="entry name" value="SIS_RpiR"/>
    <property type="match status" value="1"/>
</dbReference>
<dbReference type="InterPro" id="IPR022951">
    <property type="entry name" value="UPF0309"/>
</dbReference>
<dbReference type="SUPFAM" id="SSF53697">
    <property type="entry name" value="SIS domain"/>
    <property type="match status" value="1"/>
</dbReference>
<evidence type="ECO:0000313" key="4">
    <source>
        <dbReference type="Proteomes" id="UP000192527"/>
    </source>
</evidence>
<dbReference type="Pfam" id="PF13580">
    <property type="entry name" value="SIS_2"/>
    <property type="match status" value="1"/>
</dbReference>
<gene>
    <name evidence="3" type="ORF">HM131_06165</name>
</gene>
<dbReference type="RefSeq" id="WP_085028924.1">
    <property type="nucleotide sequence ID" value="NZ_CP020772.1"/>
</dbReference>
<dbReference type="EMBL" id="CP020772">
    <property type="protein sequence ID" value="ARI76445.1"/>
    <property type="molecule type" value="Genomic_DNA"/>
</dbReference>
<dbReference type="PROSITE" id="PS51464">
    <property type="entry name" value="SIS"/>
    <property type="match status" value="1"/>
</dbReference>
<dbReference type="STRING" id="402384.HM131_06165"/>
<dbReference type="InterPro" id="IPR050099">
    <property type="entry name" value="SIS_GmhA/DiaA_subfam"/>
</dbReference>
<keyword evidence="4" id="KW-1185">Reference proteome</keyword>
<dbReference type="GO" id="GO:0097367">
    <property type="term" value="F:carbohydrate derivative binding"/>
    <property type="evidence" value="ECO:0007669"/>
    <property type="project" value="InterPro"/>
</dbReference>
<dbReference type="AlphaFoldDB" id="A0A1W5ZT46"/>
<dbReference type="InterPro" id="IPR046348">
    <property type="entry name" value="SIS_dom_sf"/>
</dbReference>
<feature type="domain" description="SIS" evidence="2">
    <location>
        <begin position="31"/>
        <end position="214"/>
    </location>
</feature>
<dbReference type="Gene3D" id="3.40.50.10490">
    <property type="entry name" value="Glucose-6-phosphate isomerase like protein, domain 1"/>
    <property type="match status" value="1"/>
</dbReference>
<dbReference type="InterPro" id="IPR001347">
    <property type="entry name" value="SIS_dom"/>
</dbReference>
<evidence type="ECO:0000313" key="3">
    <source>
        <dbReference type="EMBL" id="ARI76445.1"/>
    </source>
</evidence>
<sequence>MIQAYFDQVQALLEKAIDSQRNTLEEAAKHIVESIELGGIVHLFGTGHSHMLAEEGFYRAGGLAAIRPIFIESLMLHEGAVRSSNLERQEGLAETFLKDEDIRPEDVLVVISTSGKNPVPVDVALWGKEKGAFIISLSSHHYTEQQSSRHNSGKYLSEIADIAIDNGSPIGDAVLKHEALPVPFSSTSTVVGAALMNAMFAEVIGVLADKGEEPPVFLSGNVEGAAEHNQKLMERYAHRIDFGKLD</sequence>
<organism evidence="3 4">
    <name type="scientific">Halobacillus mangrovi</name>
    <dbReference type="NCBI Taxonomy" id="402384"/>
    <lineage>
        <taxon>Bacteria</taxon>
        <taxon>Bacillati</taxon>
        <taxon>Bacillota</taxon>
        <taxon>Bacilli</taxon>
        <taxon>Bacillales</taxon>
        <taxon>Bacillaceae</taxon>
        <taxon>Halobacillus</taxon>
    </lineage>
</organism>
<dbReference type="KEGG" id="hmn:HM131_06165"/>
<dbReference type="NCBIfam" id="NF002805">
    <property type="entry name" value="PRK02947.1"/>
    <property type="match status" value="1"/>
</dbReference>
<dbReference type="GO" id="GO:1901135">
    <property type="term" value="P:carbohydrate derivative metabolic process"/>
    <property type="evidence" value="ECO:0007669"/>
    <property type="project" value="InterPro"/>
</dbReference>
<comment type="similarity">
    <text evidence="1">Belongs to the UPF0309 family.</text>
</comment>
<protein>
    <recommendedName>
        <fullName evidence="1">UPF0309 protein HM131_06165</fullName>
    </recommendedName>
</protein>
<name>A0A1W5ZT46_9BACI</name>
<dbReference type="Proteomes" id="UP000192527">
    <property type="component" value="Chromosome"/>
</dbReference>
<dbReference type="HAMAP" id="MF_01240">
    <property type="entry name" value="UPF0309"/>
    <property type="match status" value="1"/>
</dbReference>
<evidence type="ECO:0000259" key="2">
    <source>
        <dbReference type="PROSITE" id="PS51464"/>
    </source>
</evidence>
<reference evidence="3 4" key="1">
    <citation type="submission" date="2017-04" db="EMBL/GenBank/DDBJ databases">
        <title>The whole genome sequencing and assembly of Halobacillus mangrovi strain.</title>
        <authorList>
            <person name="Lee S.-J."/>
            <person name="Park M.-K."/>
            <person name="Kim J.-Y."/>
            <person name="Lee Y.-J."/>
            <person name="Yi H."/>
            <person name="Bahn Y.-S."/>
            <person name="Kim J.F."/>
            <person name="Lee D.-W."/>
        </authorList>
    </citation>
    <scope>NUCLEOTIDE SEQUENCE [LARGE SCALE GENOMIC DNA]</scope>
    <source>
        <strain evidence="3 4">KTB 131</strain>
    </source>
</reference>
<dbReference type="InterPro" id="IPR035472">
    <property type="entry name" value="RpiR-like_SIS"/>
</dbReference>
<dbReference type="PANTHER" id="PTHR30390:SF7">
    <property type="entry name" value="PHOSPHOHEPTOSE ISOMERASE"/>
    <property type="match status" value="1"/>
</dbReference>